<gene>
    <name evidence="1" type="ORF">EJQ19_13050</name>
</gene>
<evidence type="ECO:0000313" key="1">
    <source>
        <dbReference type="EMBL" id="RTE09301.1"/>
    </source>
</evidence>
<accession>A0A430JE34</accession>
<proteinExistence type="predicted"/>
<keyword evidence="2" id="KW-1185">Reference proteome</keyword>
<comment type="caution">
    <text evidence="1">The sequence shown here is derived from an EMBL/GenBank/DDBJ whole genome shotgun (WGS) entry which is preliminary data.</text>
</comment>
<reference evidence="1 2" key="1">
    <citation type="submission" date="2018-12" db="EMBL/GenBank/DDBJ databases">
        <title>Bacillus ochoae sp. nov., Paenibacillus whitsoniae sp. nov., Paenibacillus spiritus sp. nov. Isolated from the Mars Exploration Rover during spacecraft assembly.</title>
        <authorList>
            <person name="Seuylemezian A."/>
            <person name="Vaishampayan P."/>
        </authorList>
    </citation>
    <scope>NUCLEOTIDE SEQUENCE [LARGE SCALE GENOMIC DNA]</scope>
    <source>
        <strain evidence="1 2">MER 54</strain>
    </source>
</reference>
<protein>
    <submittedName>
        <fullName evidence="1">Peptidoglycan-binding protein LysM</fullName>
    </submittedName>
</protein>
<evidence type="ECO:0000313" key="2">
    <source>
        <dbReference type="Proteomes" id="UP000276128"/>
    </source>
</evidence>
<organism evidence="1 2">
    <name type="scientific">Paenibacillus whitsoniae</name>
    <dbReference type="NCBI Taxonomy" id="2496558"/>
    <lineage>
        <taxon>Bacteria</taxon>
        <taxon>Bacillati</taxon>
        <taxon>Bacillota</taxon>
        <taxon>Bacilli</taxon>
        <taxon>Bacillales</taxon>
        <taxon>Paenibacillaceae</taxon>
        <taxon>Paenibacillus</taxon>
    </lineage>
</organism>
<dbReference type="Proteomes" id="UP000276128">
    <property type="component" value="Unassembled WGS sequence"/>
</dbReference>
<name>A0A430JE34_9BACL</name>
<dbReference type="OrthoDB" id="9800780at2"/>
<dbReference type="AlphaFoldDB" id="A0A430JE34"/>
<sequence>MSYEIHLSFNNNEEGFQIPVNPETIELTASGNGKTYDIIGPNGGTNETRAGEINVITSPKLREVSFSGIFPAKLYPFVTSEKLYEPMYYVKLIEKWMATKHPIRFVYGAHYEQHLVEQYFRGNDINFPASIEKFSWKEDAGSSGDLEYSLSLKEYVFYSARRVVVKTDSNGESVAISQQKRRPDDRIRPETYMLKDGETLLDVSKKFYETPNGDPDSSRYLDIQKLNKLSDADVRKLKAGTLIKLPAH</sequence>
<dbReference type="RefSeq" id="WP_126141665.1">
    <property type="nucleotide sequence ID" value="NZ_RXHU01000034.1"/>
</dbReference>
<dbReference type="EMBL" id="RXHU01000034">
    <property type="protein sequence ID" value="RTE09301.1"/>
    <property type="molecule type" value="Genomic_DNA"/>
</dbReference>